<reference evidence="1 2" key="1">
    <citation type="submission" date="2019-07" db="EMBL/GenBank/DDBJ databases">
        <title>Whole genome shotgun sequence of Reyranella soli NBRC 108950.</title>
        <authorList>
            <person name="Hosoyama A."/>
            <person name="Uohara A."/>
            <person name="Ohji S."/>
            <person name="Ichikawa N."/>
        </authorList>
    </citation>
    <scope>NUCLEOTIDE SEQUENCE [LARGE SCALE GENOMIC DNA]</scope>
    <source>
        <strain evidence="1 2">NBRC 108950</strain>
    </source>
</reference>
<evidence type="ECO:0000313" key="1">
    <source>
        <dbReference type="EMBL" id="GEP57027.1"/>
    </source>
</evidence>
<accession>A0A512NDJ7</accession>
<name>A0A512NDJ7_9HYPH</name>
<keyword evidence="2" id="KW-1185">Reference proteome</keyword>
<proteinExistence type="predicted"/>
<comment type="caution">
    <text evidence="1">The sequence shown here is derived from an EMBL/GenBank/DDBJ whole genome shotgun (WGS) entry which is preliminary data.</text>
</comment>
<sequence length="145" mass="16492">MRLKIKGAEYRRIHALVSRITPLAMWEIMQAGDDLAKVRRDIPEEFWTDFDAICAILRRKVEDVVEAAERAAASVAHLSDKEVGLRLNEFPADIRGMIFTLRRQKDGLLAGRSRQVVFRLVRPTGNELPGYVPSYAIARLQDEST</sequence>
<protein>
    <submittedName>
        <fullName evidence="1">Uncharacterized protein</fullName>
    </submittedName>
</protein>
<evidence type="ECO:0000313" key="2">
    <source>
        <dbReference type="Proteomes" id="UP000321058"/>
    </source>
</evidence>
<dbReference type="EMBL" id="BKAJ01000073">
    <property type="protein sequence ID" value="GEP57027.1"/>
    <property type="molecule type" value="Genomic_DNA"/>
</dbReference>
<dbReference type="Proteomes" id="UP000321058">
    <property type="component" value="Unassembled WGS sequence"/>
</dbReference>
<gene>
    <name evidence="1" type="ORF">RSO01_41930</name>
</gene>
<organism evidence="1 2">
    <name type="scientific">Reyranella soli</name>
    <dbReference type="NCBI Taxonomy" id="1230389"/>
    <lineage>
        <taxon>Bacteria</taxon>
        <taxon>Pseudomonadati</taxon>
        <taxon>Pseudomonadota</taxon>
        <taxon>Alphaproteobacteria</taxon>
        <taxon>Hyphomicrobiales</taxon>
        <taxon>Reyranellaceae</taxon>
        <taxon>Reyranella</taxon>
    </lineage>
</organism>
<dbReference type="AlphaFoldDB" id="A0A512NDJ7"/>